<dbReference type="SUPFAM" id="SSF53474">
    <property type="entry name" value="alpha/beta-Hydrolases"/>
    <property type="match status" value="1"/>
</dbReference>
<protein>
    <submittedName>
        <fullName evidence="1">Alpha/beta hydrolase</fullName>
    </submittedName>
</protein>
<sequence length="257" mass="28515">MPSRAAPAPADAHEPPHTLLLMLEGRAPWEFAALIAASPWLRRWPKGDGHPVVVFPGLGANDISTAPLRLWLDSLGYETHPWRQGFNFGPRPGVIEQAEADLQRVFESSGRKASLLGWSLGGIYARELAKRHPEWVRNVITLGTPFAGHPRATHAWRFFELVSGHDSHDEEVLEGLKEAPPVPTTSIYSRSDGVVSWRCSVNEPAPQVENIEVHASHLGLGMNPLALYAVADRLAQPPMNWQPFNPQGAKRWFYPSK</sequence>
<evidence type="ECO:0000313" key="1">
    <source>
        <dbReference type="EMBL" id="MBH9577322.1"/>
    </source>
</evidence>
<dbReference type="InterPro" id="IPR029058">
    <property type="entry name" value="AB_hydrolase_fold"/>
</dbReference>
<keyword evidence="1" id="KW-0378">Hydrolase</keyword>
<dbReference type="Proteomes" id="UP000613266">
    <property type="component" value="Unassembled WGS sequence"/>
</dbReference>
<gene>
    <name evidence="1" type="ORF">I7X39_10470</name>
</gene>
<dbReference type="Gene3D" id="3.40.50.1820">
    <property type="entry name" value="alpha/beta hydrolase"/>
    <property type="match status" value="1"/>
</dbReference>
<proteinExistence type="predicted"/>
<dbReference type="AlphaFoldDB" id="A0A931NE55"/>
<dbReference type="GO" id="GO:0016787">
    <property type="term" value="F:hydrolase activity"/>
    <property type="evidence" value="ECO:0007669"/>
    <property type="project" value="UniProtKB-KW"/>
</dbReference>
<dbReference type="EMBL" id="JAEDAK010000006">
    <property type="protein sequence ID" value="MBH9577322.1"/>
    <property type="molecule type" value="Genomic_DNA"/>
</dbReference>
<name>A0A931NE55_9BURK</name>
<reference evidence="1" key="1">
    <citation type="submission" date="2020-12" db="EMBL/GenBank/DDBJ databases">
        <title>The genome sequence of Inhella sp. 1Y17.</title>
        <authorList>
            <person name="Liu Y."/>
        </authorList>
    </citation>
    <scope>NUCLEOTIDE SEQUENCE</scope>
    <source>
        <strain evidence="1">1Y17</strain>
    </source>
</reference>
<organism evidence="1 2">
    <name type="scientific">Inhella proteolytica</name>
    <dbReference type="NCBI Taxonomy" id="2795029"/>
    <lineage>
        <taxon>Bacteria</taxon>
        <taxon>Pseudomonadati</taxon>
        <taxon>Pseudomonadota</taxon>
        <taxon>Betaproteobacteria</taxon>
        <taxon>Burkholderiales</taxon>
        <taxon>Sphaerotilaceae</taxon>
        <taxon>Inhella</taxon>
    </lineage>
</organism>
<accession>A0A931NE55</accession>
<comment type="caution">
    <text evidence="1">The sequence shown here is derived from an EMBL/GenBank/DDBJ whole genome shotgun (WGS) entry which is preliminary data.</text>
</comment>
<evidence type="ECO:0000313" key="2">
    <source>
        <dbReference type="Proteomes" id="UP000613266"/>
    </source>
</evidence>
<keyword evidence="2" id="KW-1185">Reference proteome</keyword>